<dbReference type="PANTHER" id="PTHR15907">
    <property type="entry name" value="DUF614 FAMILY PROTEIN-RELATED"/>
    <property type="match status" value="1"/>
</dbReference>
<feature type="compositionally biased region" description="Basic and acidic residues" evidence="1">
    <location>
        <begin position="172"/>
        <end position="187"/>
    </location>
</feature>
<feature type="compositionally biased region" description="Low complexity" evidence="1">
    <location>
        <begin position="162"/>
        <end position="171"/>
    </location>
</feature>
<name>A0A6A2WZE4_HIBSY</name>
<gene>
    <name evidence="2" type="ORF">F3Y22_tig00112428pilonHSYRG00085</name>
</gene>
<dbReference type="AlphaFoldDB" id="A0A6A2WZE4"/>
<evidence type="ECO:0000313" key="2">
    <source>
        <dbReference type="EMBL" id="KAE8667288.1"/>
    </source>
</evidence>
<evidence type="ECO:0000313" key="3">
    <source>
        <dbReference type="Proteomes" id="UP000436088"/>
    </source>
</evidence>
<sequence length="191" mass="21283">MVMYPTDQPPLQQCSAPSYQYGQPAPPPFAGLVTTSSQQYPMQNHYMHHAGKVLWSTGVCDCCYDIQNCIITMFCPCITFGQIAEIVDHGSIFIGASVSVLILLPHENEASIHVGRDTLPRLVHSYLLRAMRIVSRIPRAPKPWLRHVHRMGCEYGEVPTTGNANGSAAGGERWDEKIKEEEESGDHFLKC</sequence>
<accession>A0A6A2WZE4</accession>
<dbReference type="Proteomes" id="UP000436088">
    <property type="component" value="Unassembled WGS sequence"/>
</dbReference>
<dbReference type="Pfam" id="PF04749">
    <property type="entry name" value="PLAC8"/>
    <property type="match status" value="1"/>
</dbReference>
<organism evidence="2 3">
    <name type="scientific">Hibiscus syriacus</name>
    <name type="common">Rose of Sharon</name>
    <dbReference type="NCBI Taxonomy" id="106335"/>
    <lineage>
        <taxon>Eukaryota</taxon>
        <taxon>Viridiplantae</taxon>
        <taxon>Streptophyta</taxon>
        <taxon>Embryophyta</taxon>
        <taxon>Tracheophyta</taxon>
        <taxon>Spermatophyta</taxon>
        <taxon>Magnoliopsida</taxon>
        <taxon>eudicotyledons</taxon>
        <taxon>Gunneridae</taxon>
        <taxon>Pentapetalae</taxon>
        <taxon>rosids</taxon>
        <taxon>malvids</taxon>
        <taxon>Malvales</taxon>
        <taxon>Malvaceae</taxon>
        <taxon>Malvoideae</taxon>
        <taxon>Hibiscus</taxon>
    </lineage>
</organism>
<reference evidence="2" key="1">
    <citation type="submission" date="2019-09" db="EMBL/GenBank/DDBJ databases">
        <title>Draft genome information of white flower Hibiscus syriacus.</title>
        <authorList>
            <person name="Kim Y.-M."/>
        </authorList>
    </citation>
    <scope>NUCLEOTIDE SEQUENCE [LARGE SCALE GENOMIC DNA]</scope>
    <source>
        <strain evidence="2">YM2019G1</strain>
    </source>
</reference>
<keyword evidence="3" id="KW-1185">Reference proteome</keyword>
<dbReference type="EMBL" id="VEPZ02001578">
    <property type="protein sequence ID" value="KAE8667288.1"/>
    <property type="molecule type" value="Genomic_DNA"/>
</dbReference>
<proteinExistence type="predicted"/>
<evidence type="ECO:0000256" key="1">
    <source>
        <dbReference type="SAM" id="MobiDB-lite"/>
    </source>
</evidence>
<dbReference type="NCBIfam" id="TIGR01571">
    <property type="entry name" value="A_thal_Cys_rich"/>
    <property type="match status" value="1"/>
</dbReference>
<comment type="caution">
    <text evidence="2">The sequence shown here is derived from an EMBL/GenBank/DDBJ whole genome shotgun (WGS) entry which is preliminary data.</text>
</comment>
<protein>
    <submittedName>
        <fullName evidence="2">Protein PLANT CADMIUM RESISTANCE 3</fullName>
    </submittedName>
</protein>
<feature type="region of interest" description="Disordered" evidence="1">
    <location>
        <begin position="159"/>
        <end position="187"/>
    </location>
</feature>
<dbReference type="InterPro" id="IPR006461">
    <property type="entry name" value="PLAC_motif_containing"/>
</dbReference>